<keyword evidence="5" id="KW-1185">Reference proteome</keyword>
<feature type="domain" description="Sensor histidine kinase NatK-like C-terminal" evidence="3">
    <location>
        <begin position="303"/>
        <end position="409"/>
    </location>
</feature>
<dbReference type="Proteomes" id="UP000438120">
    <property type="component" value="Unassembled WGS sequence"/>
</dbReference>
<dbReference type="OrthoDB" id="1652078at2"/>
<feature type="transmembrane region" description="Helical" evidence="2">
    <location>
        <begin position="107"/>
        <end position="126"/>
    </location>
</feature>
<reference evidence="4 5" key="1">
    <citation type="submission" date="2019-08" db="EMBL/GenBank/DDBJ databases">
        <title>In-depth cultivation of the pig gut microbiome towards novel bacterial diversity and tailored functional studies.</title>
        <authorList>
            <person name="Wylensek D."/>
            <person name="Hitch T.C.A."/>
            <person name="Clavel T."/>
        </authorList>
    </citation>
    <scope>NUCLEOTIDE SEQUENCE [LARGE SCALE GENOMIC DNA]</scope>
    <source>
        <strain evidence="4 5">Bifido-178-WT-2B</strain>
    </source>
</reference>
<evidence type="ECO:0000256" key="1">
    <source>
        <dbReference type="SAM" id="Coils"/>
    </source>
</evidence>
<dbReference type="Pfam" id="PF14501">
    <property type="entry name" value="HATPase_c_5"/>
    <property type="match status" value="1"/>
</dbReference>
<keyword evidence="2" id="KW-0472">Membrane</keyword>
<accession>A0A6A8MFY7</accession>
<dbReference type="InterPro" id="IPR036890">
    <property type="entry name" value="HATPase_C_sf"/>
</dbReference>
<proteinExistence type="predicted"/>
<keyword evidence="4" id="KW-0808">Transferase</keyword>
<feature type="transmembrane region" description="Helical" evidence="2">
    <location>
        <begin position="164"/>
        <end position="182"/>
    </location>
</feature>
<organism evidence="4 5">
    <name type="scientific">Lactobacillus porci</name>
    <dbReference type="NCBI Taxonomy" id="2012477"/>
    <lineage>
        <taxon>Bacteria</taxon>
        <taxon>Bacillati</taxon>
        <taxon>Bacillota</taxon>
        <taxon>Bacilli</taxon>
        <taxon>Lactobacillales</taxon>
        <taxon>Lactobacillaceae</taxon>
        <taxon>Lactobacillus</taxon>
    </lineage>
</organism>
<dbReference type="GO" id="GO:0042802">
    <property type="term" value="F:identical protein binding"/>
    <property type="evidence" value="ECO:0007669"/>
    <property type="project" value="TreeGrafter"/>
</dbReference>
<dbReference type="InterPro" id="IPR032834">
    <property type="entry name" value="NatK-like_C"/>
</dbReference>
<evidence type="ECO:0000256" key="2">
    <source>
        <dbReference type="SAM" id="Phobius"/>
    </source>
</evidence>
<name>A0A6A8MFY7_9LACO</name>
<evidence type="ECO:0000313" key="5">
    <source>
        <dbReference type="Proteomes" id="UP000438120"/>
    </source>
</evidence>
<feature type="transmembrane region" description="Helical" evidence="2">
    <location>
        <begin position="81"/>
        <end position="101"/>
    </location>
</feature>
<keyword evidence="1" id="KW-0175">Coiled coil</keyword>
<comment type="caution">
    <text evidence="4">The sequence shown here is derived from an EMBL/GenBank/DDBJ whole genome shotgun (WGS) entry which is preliminary data.</text>
</comment>
<feature type="transmembrane region" description="Helical" evidence="2">
    <location>
        <begin position="57"/>
        <end position="74"/>
    </location>
</feature>
<dbReference type="AlphaFoldDB" id="A0A6A8MFY7"/>
<evidence type="ECO:0000259" key="3">
    <source>
        <dbReference type="Pfam" id="PF14501"/>
    </source>
</evidence>
<dbReference type="PANTHER" id="PTHR40448">
    <property type="entry name" value="TWO-COMPONENT SENSOR HISTIDINE KINASE"/>
    <property type="match status" value="1"/>
</dbReference>
<dbReference type="RefSeq" id="WP_154549211.1">
    <property type="nucleotide sequence ID" value="NZ_VUMX01000024.1"/>
</dbReference>
<feature type="transmembrane region" description="Helical" evidence="2">
    <location>
        <begin position="138"/>
        <end position="158"/>
    </location>
</feature>
<sequence>MEELVLIALATASALFELTSLARLMHVSWRKEDLLTTAGLGVLTFEFIFAKEADQQVALYLANIVLLLSAFYFYHRQNWQVLLFYGLSVALANLLLLQAFLKIGRSSLLLVLLTYAVLALAAEGWRRLNEKRHKQPDYLLKIYLFSSLLAWDFSLWLFGWSEASLLILLLLQGCLTLLVLLANQRDYERQLADQERENLRSYLQSVRNSEEELRRFKHDYQNMLRSLELSLKNDQASAALTSLKKYSDDILEKEELWQFKDVDRIADLQLQSLVIAKLQKLRRLQIRYIFEARQMIEIPAGIDVYDLIRIIGIAFDNAIEESQAYQASGQSPIVEILFYRDQGNSFEFTIKNKLRDQQKADLPAFDQKNFTSKQGHAGLGLSNVQELQKKYANLFVEYRLEGDKFIFGLTVA</sequence>
<evidence type="ECO:0000313" key="4">
    <source>
        <dbReference type="EMBL" id="MST87606.1"/>
    </source>
</evidence>
<protein>
    <submittedName>
        <fullName evidence="4">Sensor histidine kinase</fullName>
    </submittedName>
</protein>
<feature type="coiled-coil region" evidence="1">
    <location>
        <begin position="177"/>
        <end position="226"/>
    </location>
</feature>
<dbReference type="Gene3D" id="3.30.565.10">
    <property type="entry name" value="Histidine kinase-like ATPase, C-terminal domain"/>
    <property type="match status" value="1"/>
</dbReference>
<dbReference type="PANTHER" id="PTHR40448:SF1">
    <property type="entry name" value="TWO-COMPONENT SENSOR HISTIDINE KINASE"/>
    <property type="match status" value="1"/>
</dbReference>
<gene>
    <name evidence="4" type="ORF">FYJ62_08225</name>
</gene>
<keyword evidence="2" id="KW-1133">Transmembrane helix</keyword>
<dbReference type="EMBL" id="VUMX01000024">
    <property type="protein sequence ID" value="MST87606.1"/>
    <property type="molecule type" value="Genomic_DNA"/>
</dbReference>
<keyword evidence="4" id="KW-0418">Kinase</keyword>
<dbReference type="GO" id="GO:0016301">
    <property type="term" value="F:kinase activity"/>
    <property type="evidence" value="ECO:0007669"/>
    <property type="project" value="UniProtKB-KW"/>
</dbReference>
<keyword evidence="2" id="KW-0812">Transmembrane</keyword>
<dbReference type="SUPFAM" id="SSF55874">
    <property type="entry name" value="ATPase domain of HSP90 chaperone/DNA topoisomerase II/histidine kinase"/>
    <property type="match status" value="1"/>
</dbReference>